<feature type="compositionally biased region" description="Basic and acidic residues" evidence="1">
    <location>
        <begin position="49"/>
        <end position="63"/>
    </location>
</feature>
<dbReference type="AlphaFoldDB" id="A0AAN7ZZQ1"/>
<protein>
    <recommendedName>
        <fullName evidence="5">Secreted protein</fullName>
    </recommendedName>
</protein>
<evidence type="ECO:0000256" key="1">
    <source>
        <dbReference type="SAM" id="MobiDB-lite"/>
    </source>
</evidence>
<evidence type="ECO:0000313" key="3">
    <source>
        <dbReference type="EMBL" id="KAK5850331.1"/>
    </source>
</evidence>
<feature type="region of interest" description="Disordered" evidence="1">
    <location>
        <begin position="38"/>
        <end position="66"/>
    </location>
</feature>
<evidence type="ECO:0008006" key="5">
    <source>
        <dbReference type="Google" id="ProtNLM"/>
    </source>
</evidence>
<gene>
    <name evidence="3" type="ORF">PBY51_014589</name>
</gene>
<sequence length="132" mass="14511">MACSQGGCACAVLCVWRAACVPLQCERELPVRVLINNNNNRTKSASGTERTDQDIPRGPERGLYRHGKSCCPRAALAPLSVSARMAARSWRLEPRLVTEARAAARVPVRRARGRRGSARLLVDNKHPVPCLR</sequence>
<proteinExistence type="predicted"/>
<keyword evidence="4" id="KW-1185">Reference proteome</keyword>
<organism evidence="3 4">
    <name type="scientific">Eleginops maclovinus</name>
    <name type="common">Patagonian blennie</name>
    <name type="synonym">Eleginus maclovinus</name>
    <dbReference type="NCBI Taxonomy" id="56733"/>
    <lineage>
        <taxon>Eukaryota</taxon>
        <taxon>Metazoa</taxon>
        <taxon>Chordata</taxon>
        <taxon>Craniata</taxon>
        <taxon>Vertebrata</taxon>
        <taxon>Euteleostomi</taxon>
        <taxon>Actinopterygii</taxon>
        <taxon>Neopterygii</taxon>
        <taxon>Teleostei</taxon>
        <taxon>Neoteleostei</taxon>
        <taxon>Acanthomorphata</taxon>
        <taxon>Eupercaria</taxon>
        <taxon>Perciformes</taxon>
        <taxon>Notothenioidei</taxon>
        <taxon>Eleginopidae</taxon>
        <taxon>Eleginops</taxon>
    </lineage>
</organism>
<name>A0AAN7ZZQ1_ELEMC</name>
<keyword evidence="2" id="KW-0732">Signal</keyword>
<feature type="signal peptide" evidence="2">
    <location>
        <begin position="1"/>
        <end position="25"/>
    </location>
</feature>
<feature type="chain" id="PRO_5043003360" description="Secreted protein" evidence="2">
    <location>
        <begin position="26"/>
        <end position="132"/>
    </location>
</feature>
<accession>A0AAN7ZZQ1</accession>
<dbReference type="Proteomes" id="UP001346869">
    <property type="component" value="Unassembled WGS sequence"/>
</dbReference>
<reference evidence="3 4" key="2">
    <citation type="journal article" date="2023" name="Mol. Biol. Evol.">
        <title>Genomics of Secondarily Temperate Adaptation in the Only Non-Antarctic Icefish.</title>
        <authorList>
            <person name="Rivera-Colon A.G."/>
            <person name="Rayamajhi N."/>
            <person name="Minhas B.F."/>
            <person name="Madrigal G."/>
            <person name="Bilyk K.T."/>
            <person name="Yoon V."/>
            <person name="Hune M."/>
            <person name="Gregory S."/>
            <person name="Cheng C.H.C."/>
            <person name="Catchen J.M."/>
        </authorList>
    </citation>
    <scope>NUCLEOTIDE SEQUENCE [LARGE SCALE GENOMIC DNA]</scope>
    <source>
        <strain evidence="3">JMC-PN-2008</strain>
    </source>
</reference>
<evidence type="ECO:0000313" key="4">
    <source>
        <dbReference type="Proteomes" id="UP001346869"/>
    </source>
</evidence>
<reference evidence="3 4" key="1">
    <citation type="journal article" date="2023" name="Genes (Basel)">
        <title>Chromosome-Level Genome Assembly and Circadian Gene Repertoire of the Patagonia Blennie Eleginops maclovinus-The Closest Ancestral Proxy of Antarctic Cryonotothenioids.</title>
        <authorList>
            <person name="Cheng C.C."/>
            <person name="Rivera-Colon A.G."/>
            <person name="Minhas B.F."/>
            <person name="Wilson L."/>
            <person name="Rayamajhi N."/>
            <person name="Vargas-Chacoff L."/>
            <person name="Catchen J.M."/>
        </authorList>
    </citation>
    <scope>NUCLEOTIDE SEQUENCE [LARGE SCALE GENOMIC DNA]</scope>
    <source>
        <strain evidence="3">JMC-PN-2008</strain>
    </source>
</reference>
<feature type="compositionally biased region" description="Polar residues" evidence="1">
    <location>
        <begin position="38"/>
        <end position="48"/>
    </location>
</feature>
<comment type="caution">
    <text evidence="3">The sequence shown here is derived from an EMBL/GenBank/DDBJ whole genome shotgun (WGS) entry which is preliminary data.</text>
</comment>
<dbReference type="EMBL" id="JAUZQC010000023">
    <property type="protein sequence ID" value="KAK5850331.1"/>
    <property type="molecule type" value="Genomic_DNA"/>
</dbReference>
<evidence type="ECO:0000256" key="2">
    <source>
        <dbReference type="SAM" id="SignalP"/>
    </source>
</evidence>